<dbReference type="Proteomes" id="UP000030993">
    <property type="component" value="Unassembled WGS sequence"/>
</dbReference>
<reference evidence="4 5" key="1">
    <citation type="journal article" date="2013" name="PLoS ONE">
        <title>Identification and characterization of three novel lipases belonging to families II and V from Anaerovibrio lipolyticus 5ST.</title>
        <authorList>
            <person name="Prive F."/>
            <person name="Kaderbhai N.N."/>
            <person name="Girdwood S."/>
            <person name="Worgan H.J."/>
            <person name="Pinloche E."/>
            <person name="Scollan N.D."/>
            <person name="Huws S.A."/>
            <person name="Newbold C.J."/>
        </authorList>
    </citation>
    <scope>NUCLEOTIDE SEQUENCE [LARGE SCALE GENOMIC DNA]</scope>
    <source>
        <strain evidence="4 5">5S</strain>
    </source>
</reference>
<feature type="region of interest" description="Disordered" evidence="3">
    <location>
        <begin position="1"/>
        <end position="25"/>
    </location>
</feature>
<name>A0A0B2JSK5_9FIRM</name>
<organism evidence="4 5">
    <name type="scientific">Anaerovibrio lipolyticus</name>
    <dbReference type="NCBI Taxonomy" id="82374"/>
    <lineage>
        <taxon>Bacteria</taxon>
        <taxon>Bacillati</taxon>
        <taxon>Bacillota</taxon>
        <taxon>Negativicutes</taxon>
        <taxon>Selenomonadales</taxon>
        <taxon>Selenomonadaceae</taxon>
        <taxon>Anaerovibrio</taxon>
    </lineage>
</organism>
<dbReference type="PIRSF" id="PIRSF004553">
    <property type="entry name" value="CHP00095"/>
    <property type="match status" value="1"/>
</dbReference>
<dbReference type="InterPro" id="IPR029063">
    <property type="entry name" value="SAM-dependent_MTases_sf"/>
</dbReference>
<keyword evidence="5" id="KW-1185">Reference proteome</keyword>
<dbReference type="GO" id="GO:0008168">
    <property type="term" value="F:methyltransferase activity"/>
    <property type="evidence" value="ECO:0007669"/>
    <property type="project" value="UniProtKB-KW"/>
</dbReference>
<gene>
    <name evidence="4" type="ORF">NZ47_11170</name>
</gene>
<sequence length="188" mass="20956">MRIITGSARGCNLKTPKGMNTRPTSDRVKESLFSILGREVVGKRILDIFAGTGGLGLEALSRGAEHACLVDKATADILKYNAEHTHLADRTEIYKGDVFAIMQRLSTQGKEFDVVFCDPPYHLGLWERALLWLDSSDILADDALIIAEMGGDENDIPELPHMRILRNQKYGKTTQIYIFEYKKAGADK</sequence>
<dbReference type="CDD" id="cd02440">
    <property type="entry name" value="AdoMet_MTases"/>
    <property type="match status" value="1"/>
</dbReference>
<evidence type="ECO:0000256" key="3">
    <source>
        <dbReference type="SAM" id="MobiDB-lite"/>
    </source>
</evidence>
<keyword evidence="2 4" id="KW-0808">Transferase</keyword>
<dbReference type="PROSITE" id="PS00092">
    <property type="entry name" value="N6_MTASE"/>
    <property type="match status" value="1"/>
</dbReference>
<protein>
    <submittedName>
        <fullName evidence="4">Methyltransferase</fullName>
    </submittedName>
</protein>
<dbReference type="AlphaFoldDB" id="A0A0B2JSK5"/>
<dbReference type="Gene3D" id="3.40.50.150">
    <property type="entry name" value="Vaccinia Virus protein VP39"/>
    <property type="match status" value="1"/>
</dbReference>
<keyword evidence="1 4" id="KW-0489">Methyltransferase</keyword>
<dbReference type="PANTHER" id="PTHR43542">
    <property type="entry name" value="METHYLTRANSFERASE"/>
    <property type="match status" value="1"/>
</dbReference>
<dbReference type="Pfam" id="PF03602">
    <property type="entry name" value="Cons_hypoth95"/>
    <property type="match status" value="1"/>
</dbReference>
<dbReference type="RefSeq" id="WP_039210695.1">
    <property type="nucleotide sequence ID" value="NZ_CAMKSO010000050.1"/>
</dbReference>
<dbReference type="InterPro" id="IPR004398">
    <property type="entry name" value="RNA_MeTrfase_RsmD"/>
</dbReference>
<dbReference type="GO" id="GO:0003676">
    <property type="term" value="F:nucleic acid binding"/>
    <property type="evidence" value="ECO:0007669"/>
    <property type="project" value="InterPro"/>
</dbReference>
<dbReference type="GO" id="GO:0031167">
    <property type="term" value="P:rRNA methylation"/>
    <property type="evidence" value="ECO:0007669"/>
    <property type="project" value="InterPro"/>
</dbReference>
<proteinExistence type="predicted"/>
<evidence type="ECO:0000256" key="2">
    <source>
        <dbReference type="ARBA" id="ARBA00022679"/>
    </source>
</evidence>
<dbReference type="STRING" id="82374.NZ47_11170"/>
<evidence type="ECO:0000313" key="4">
    <source>
        <dbReference type="EMBL" id="KHM51300.1"/>
    </source>
</evidence>
<dbReference type="EMBL" id="JSCE01000209">
    <property type="protein sequence ID" value="KHM51300.1"/>
    <property type="molecule type" value="Genomic_DNA"/>
</dbReference>
<dbReference type="SUPFAM" id="SSF53335">
    <property type="entry name" value="S-adenosyl-L-methionine-dependent methyltransferases"/>
    <property type="match status" value="1"/>
</dbReference>
<dbReference type="InterPro" id="IPR002052">
    <property type="entry name" value="DNA_methylase_N6_adenine_CS"/>
</dbReference>
<evidence type="ECO:0000256" key="1">
    <source>
        <dbReference type="ARBA" id="ARBA00022603"/>
    </source>
</evidence>
<dbReference type="NCBIfam" id="TIGR00095">
    <property type="entry name" value="16S rRNA (guanine(966)-N(2))-methyltransferase RsmD"/>
    <property type="match status" value="1"/>
</dbReference>
<evidence type="ECO:0000313" key="5">
    <source>
        <dbReference type="Proteomes" id="UP000030993"/>
    </source>
</evidence>
<accession>A0A0B2JSK5</accession>
<dbReference type="PANTHER" id="PTHR43542:SF1">
    <property type="entry name" value="METHYLTRANSFERASE"/>
    <property type="match status" value="1"/>
</dbReference>
<dbReference type="eggNOG" id="COG0742">
    <property type="taxonomic scope" value="Bacteria"/>
</dbReference>
<comment type="caution">
    <text evidence="4">The sequence shown here is derived from an EMBL/GenBank/DDBJ whole genome shotgun (WGS) entry which is preliminary data.</text>
</comment>